<dbReference type="EMBL" id="PVXQ01000034">
    <property type="protein sequence ID" value="PRR81206.1"/>
    <property type="molecule type" value="Genomic_DNA"/>
</dbReference>
<evidence type="ECO:0000313" key="3">
    <source>
        <dbReference type="Proteomes" id="UP000239471"/>
    </source>
</evidence>
<feature type="transmembrane region" description="Helical" evidence="1">
    <location>
        <begin position="161"/>
        <end position="180"/>
    </location>
</feature>
<evidence type="ECO:0000313" key="2">
    <source>
        <dbReference type="EMBL" id="PRR81206.1"/>
    </source>
</evidence>
<feature type="transmembrane region" description="Helical" evidence="1">
    <location>
        <begin position="124"/>
        <end position="149"/>
    </location>
</feature>
<dbReference type="AlphaFoldDB" id="A0A2T0BBC2"/>
<accession>A0A2T0BBC2</accession>
<comment type="caution">
    <text evidence="2">The sequence shown here is derived from an EMBL/GenBank/DDBJ whole genome shotgun (WGS) entry which is preliminary data.</text>
</comment>
<keyword evidence="3" id="KW-1185">Reference proteome</keyword>
<dbReference type="Proteomes" id="UP000239471">
    <property type="component" value="Unassembled WGS sequence"/>
</dbReference>
<reference evidence="2 3" key="1">
    <citation type="submission" date="2018-03" db="EMBL/GenBank/DDBJ databases">
        <title>Genome sequence of Clostridium vincentii DSM 10228.</title>
        <authorList>
            <person name="Poehlein A."/>
            <person name="Daniel R."/>
        </authorList>
    </citation>
    <scope>NUCLEOTIDE SEQUENCE [LARGE SCALE GENOMIC DNA]</scope>
    <source>
        <strain evidence="2 3">DSM 10228</strain>
    </source>
</reference>
<feature type="transmembrane region" description="Helical" evidence="1">
    <location>
        <begin position="99"/>
        <end position="118"/>
    </location>
</feature>
<protein>
    <submittedName>
        <fullName evidence="2">ABC-2 family transporter protein</fullName>
    </submittedName>
</protein>
<organism evidence="2 3">
    <name type="scientific">Clostridium vincentii</name>
    <dbReference type="NCBI Taxonomy" id="52704"/>
    <lineage>
        <taxon>Bacteria</taxon>
        <taxon>Bacillati</taxon>
        <taxon>Bacillota</taxon>
        <taxon>Clostridia</taxon>
        <taxon>Eubacteriales</taxon>
        <taxon>Clostridiaceae</taxon>
        <taxon>Clostridium</taxon>
    </lineage>
</organism>
<keyword evidence="1" id="KW-0472">Membrane</keyword>
<proteinExistence type="predicted"/>
<keyword evidence="1" id="KW-0812">Transmembrane</keyword>
<dbReference type="RefSeq" id="WP_106060629.1">
    <property type="nucleotide sequence ID" value="NZ_PVXQ01000034.1"/>
</dbReference>
<name>A0A2T0BBC2_9CLOT</name>
<feature type="transmembrane region" description="Helical" evidence="1">
    <location>
        <begin position="217"/>
        <end position="237"/>
    </location>
</feature>
<gene>
    <name evidence="2" type="ORF">CLVI_27100</name>
</gene>
<keyword evidence="1" id="KW-1133">Transmembrane helix</keyword>
<evidence type="ECO:0000256" key="1">
    <source>
        <dbReference type="SAM" id="Phobius"/>
    </source>
</evidence>
<dbReference type="OrthoDB" id="1861656at2"/>
<sequence>MNRILQWEFKGLFKSGKFVGTFIFMLLVGVSYIGIGMSDGVKSGFDGFIGVSYFVTSTLYLAGSVFAGIYFTSAFQERMIQNAVMAGNSRFKIVISKCIGYYTAMILFILCPILIATLTMTGILGIGTIATGNIILVMLRTVLLVLLVNIATMSVCIPISFFAKSIGLSIGINVGVILIWNGLTQSFTSSPQIMKVLQYTSMGQSFLIFGELSGNDILRTVVVSVVTIFASIFVAYIKFRKEELK</sequence>
<feature type="transmembrane region" description="Helical" evidence="1">
    <location>
        <begin position="12"/>
        <end position="35"/>
    </location>
</feature>
<feature type="transmembrane region" description="Helical" evidence="1">
    <location>
        <begin position="47"/>
        <end position="71"/>
    </location>
</feature>